<name>A0ABN9XFJ9_9DINO</name>
<protein>
    <recommendedName>
        <fullName evidence="3">Glutathione peroxidase</fullName>
    </recommendedName>
</protein>
<accession>A0ABN9XFJ9</accession>
<keyword evidence="2" id="KW-1185">Reference proteome</keyword>
<proteinExistence type="predicted"/>
<gene>
    <name evidence="1" type="ORF">PCOR1329_LOCUS75896</name>
</gene>
<sequence>MLAKLSLNGVSCSYGGADACTAASAGCCPTNDAVYSTLLTNYPLVCTKCTNPTSPSRPIGWNFNKILLGKDGRPWTLEILAGGDDDLAPWIDSMLSDDAPPAKDSVATGALAAAVGAPRERPWLAACGALAALTAISARAALTALWWPARTTDDDAYLRVE</sequence>
<evidence type="ECO:0000313" key="1">
    <source>
        <dbReference type="EMBL" id="CAK0897842.1"/>
    </source>
</evidence>
<dbReference type="Proteomes" id="UP001189429">
    <property type="component" value="Unassembled WGS sequence"/>
</dbReference>
<comment type="caution">
    <text evidence="1">The sequence shown here is derived from an EMBL/GenBank/DDBJ whole genome shotgun (WGS) entry which is preliminary data.</text>
</comment>
<organism evidence="1 2">
    <name type="scientific">Prorocentrum cordatum</name>
    <dbReference type="NCBI Taxonomy" id="2364126"/>
    <lineage>
        <taxon>Eukaryota</taxon>
        <taxon>Sar</taxon>
        <taxon>Alveolata</taxon>
        <taxon>Dinophyceae</taxon>
        <taxon>Prorocentrales</taxon>
        <taxon>Prorocentraceae</taxon>
        <taxon>Prorocentrum</taxon>
    </lineage>
</organism>
<dbReference type="EMBL" id="CAUYUJ010020392">
    <property type="protein sequence ID" value="CAK0897842.1"/>
    <property type="molecule type" value="Genomic_DNA"/>
</dbReference>
<evidence type="ECO:0008006" key="3">
    <source>
        <dbReference type="Google" id="ProtNLM"/>
    </source>
</evidence>
<reference evidence="1" key="1">
    <citation type="submission" date="2023-10" db="EMBL/GenBank/DDBJ databases">
        <authorList>
            <person name="Chen Y."/>
            <person name="Shah S."/>
            <person name="Dougan E. K."/>
            <person name="Thang M."/>
            <person name="Chan C."/>
        </authorList>
    </citation>
    <scope>NUCLEOTIDE SEQUENCE [LARGE SCALE GENOMIC DNA]</scope>
</reference>
<evidence type="ECO:0000313" key="2">
    <source>
        <dbReference type="Proteomes" id="UP001189429"/>
    </source>
</evidence>